<evidence type="ECO:0000256" key="1">
    <source>
        <dbReference type="ARBA" id="ARBA00022679"/>
    </source>
</evidence>
<gene>
    <name evidence="5" type="ORF">AVDCRST_MAG56-4440</name>
</gene>
<proteinExistence type="inferred from homology"/>
<evidence type="ECO:0000256" key="2">
    <source>
        <dbReference type="ARBA" id="ARBA00023315"/>
    </source>
</evidence>
<dbReference type="PANTHER" id="PTHR43792">
    <property type="entry name" value="GNAT FAMILY, PUTATIVE (AFU_ORTHOLOGUE AFUA_3G00765)-RELATED-RELATED"/>
    <property type="match status" value="1"/>
</dbReference>
<dbReference type="InterPro" id="IPR000182">
    <property type="entry name" value="GNAT_dom"/>
</dbReference>
<dbReference type="EMBL" id="CADCTQ010000373">
    <property type="protein sequence ID" value="CAA9289369.1"/>
    <property type="molecule type" value="Genomic_DNA"/>
</dbReference>
<evidence type="ECO:0000313" key="5">
    <source>
        <dbReference type="EMBL" id="CAA9289369.1"/>
    </source>
</evidence>
<dbReference type="Pfam" id="PF13302">
    <property type="entry name" value="Acetyltransf_3"/>
    <property type="match status" value="1"/>
</dbReference>
<accession>A0A6J4JWD1</accession>
<reference evidence="5" key="1">
    <citation type="submission" date="2020-02" db="EMBL/GenBank/DDBJ databases">
        <authorList>
            <person name="Meier V. D."/>
        </authorList>
    </citation>
    <scope>NUCLEOTIDE SEQUENCE</scope>
    <source>
        <strain evidence="5">AVDCRST_MAG56</strain>
    </source>
</reference>
<evidence type="ECO:0000259" key="4">
    <source>
        <dbReference type="PROSITE" id="PS51186"/>
    </source>
</evidence>
<protein>
    <recommendedName>
        <fullName evidence="4">N-acetyltransferase domain-containing protein</fullName>
    </recommendedName>
</protein>
<feature type="domain" description="N-acetyltransferase" evidence="4">
    <location>
        <begin position="9"/>
        <end position="175"/>
    </location>
</feature>
<dbReference type="GO" id="GO:0016747">
    <property type="term" value="F:acyltransferase activity, transferring groups other than amino-acyl groups"/>
    <property type="evidence" value="ECO:0007669"/>
    <property type="project" value="InterPro"/>
</dbReference>
<dbReference type="AlphaFoldDB" id="A0A6J4JWD1"/>
<keyword evidence="2" id="KW-0012">Acyltransferase</keyword>
<comment type="similarity">
    <text evidence="3">Belongs to the acetyltransferase family. RimJ subfamily.</text>
</comment>
<evidence type="ECO:0000256" key="3">
    <source>
        <dbReference type="ARBA" id="ARBA00038502"/>
    </source>
</evidence>
<dbReference type="PANTHER" id="PTHR43792:SF8">
    <property type="entry name" value="[RIBOSOMAL PROTEIN US5]-ALANINE N-ACETYLTRANSFERASE"/>
    <property type="match status" value="1"/>
</dbReference>
<dbReference type="InterPro" id="IPR016181">
    <property type="entry name" value="Acyl_CoA_acyltransferase"/>
</dbReference>
<dbReference type="InterPro" id="IPR051531">
    <property type="entry name" value="N-acetyltransferase"/>
</dbReference>
<sequence length="178" mass="20103">MTIRVNEHLSLSPLREGDEDALVRWLNDPVLQRNTLRIPYPYRPDHARDFIDYVQAMQAEHGRPTEWAIRDGSGALIGGIGFSRVYGKYSHKDEMGYWLGAPYRGRGIMTEVVAKVCGIGFGPYKLLRIEAPVFAFNAASARVLEKNGFVAEGVLRSYFLKNDKPVDVKMYAKIRPNG</sequence>
<name>A0A6J4JWD1_9SPHI</name>
<dbReference type="Gene3D" id="3.40.630.30">
    <property type="match status" value="1"/>
</dbReference>
<keyword evidence="1" id="KW-0808">Transferase</keyword>
<dbReference type="PROSITE" id="PS51186">
    <property type="entry name" value="GNAT"/>
    <property type="match status" value="1"/>
</dbReference>
<organism evidence="5">
    <name type="scientific">uncultured Cytophagales bacterium</name>
    <dbReference type="NCBI Taxonomy" id="158755"/>
    <lineage>
        <taxon>Bacteria</taxon>
        <taxon>Pseudomonadati</taxon>
        <taxon>Bacteroidota</taxon>
        <taxon>Sphingobacteriia</taxon>
        <taxon>Sphingobacteriales</taxon>
        <taxon>environmental samples</taxon>
    </lineage>
</organism>
<dbReference type="SUPFAM" id="SSF55729">
    <property type="entry name" value="Acyl-CoA N-acyltransferases (Nat)"/>
    <property type="match status" value="1"/>
</dbReference>